<dbReference type="CDD" id="cd17242">
    <property type="entry name" value="MobM_relaxase"/>
    <property type="match status" value="1"/>
</dbReference>
<protein>
    <submittedName>
        <fullName evidence="3">MobV family relaxase</fullName>
    </submittedName>
</protein>
<keyword evidence="4" id="KW-1185">Reference proteome</keyword>
<sequence>MNTDIKQAMHVEAGKSFGTAEANENERRWNDDKIDRKNQDLTNHYDKTRMKLNFEIGPDGKVHPLGYQEKSLEVRLQERLAELGWKPFKPDSKIQPNCFAKFIFGGNHDRTLEMAFGTQTVNLDKGADNSHLQRCPEIEQWAKDIYDWCARRYGQENIIGFQVHLDESSPHIHALIVPVGQRSKSGRECVMWSAKFGKSRYEYGHILREMHTSLYEEVGSKYGLERGDSIEGRNVQHLHKRDYIRKLAKEAKQAEKAVKGLQTMIRKLEREMLAGRNRLKEIDEALASGKITLDRYEAQKTGIQKLIVEYQEKLEDKSNKLHAKEQELEQITKDAAKASSVIQPFRNHKVDFTPPQITEKVPLFGTDKWVERQNRLIAKQFTEVICKIESLYRNDAARQVEATQRNVLADYRELYQLRKDVKTLIENNYDLKSTLETMLDQFANPSLRLKIFAIADAFAGGMPAAISSGSGGGGNSDSDLRWDDRRPDEEEEAYRRRCLLYASRLATTKRNGQRKR</sequence>
<dbReference type="InterPro" id="IPR001668">
    <property type="entry name" value="Mob_Pre"/>
</dbReference>
<gene>
    <name evidence="3" type="primary">mobV</name>
    <name evidence="3" type="ORF">WMO46_11315</name>
</gene>
<feature type="compositionally biased region" description="Basic and acidic residues" evidence="2">
    <location>
        <begin position="478"/>
        <end position="488"/>
    </location>
</feature>
<dbReference type="Proteomes" id="UP001460202">
    <property type="component" value="Unassembled WGS sequence"/>
</dbReference>
<feature type="coiled-coil region" evidence="1">
    <location>
        <begin position="244"/>
        <end position="341"/>
    </location>
</feature>
<keyword evidence="1" id="KW-0175">Coiled coil</keyword>
<dbReference type="Pfam" id="PF01076">
    <property type="entry name" value="Mob_Pre"/>
    <property type="match status" value="1"/>
</dbReference>
<dbReference type="RefSeq" id="WP_349094395.1">
    <property type="nucleotide sequence ID" value="NZ_JBBMFL010000013.1"/>
</dbReference>
<proteinExistence type="predicted"/>
<comment type="caution">
    <text evidence="3">The sequence shown here is derived from an EMBL/GenBank/DDBJ whole genome shotgun (WGS) entry which is preliminary data.</text>
</comment>
<evidence type="ECO:0000313" key="4">
    <source>
        <dbReference type="Proteomes" id="UP001460202"/>
    </source>
</evidence>
<accession>A0ABV1GZC9</accession>
<evidence type="ECO:0000256" key="2">
    <source>
        <dbReference type="SAM" id="MobiDB-lite"/>
    </source>
</evidence>
<feature type="region of interest" description="Disordered" evidence="2">
    <location>
        <begin position="465"/>
        <end position="488"/>
    </location>
</feature>
<name>A0ABV1GZC9_9BACT</name>
<organism evidence="3 4">
    <name type="scientific">Alistipes intestinihominis</name>
    <dbReference type="NCBI Taxonomy" id="3133172"/>
    <lineage>
        <taxon>Bacteria</taxon>
        <taxon>Pseudomonadati</taxon>
        <taxon>Bacteroidota</taxon>
        <taxon>Bacteroidia</taxon>
        <taxon>Bacteroidales</taxon>
        <taxon>Rikenellaceae</taxon>
        <taxon>Alistipes</taxon>
    </lineage>
</organism>
<dbReference type="EMBL" id="JBBMFL010000013">
    <property type="protein sequence ID" value="MEQ2545531.1"/>
    <property type="molecule type" value="Genomic_DNA"/>
</dbReference>
<dbReference type="Gene3D" id="3.30.930.30">
    <property type="match status" value="1"/>
</dbReference>
<dbReference type="NCBIfam" id="NF041497">
    <property type="entry name" value="MobV"/>
    <property type="match status" value="1"/>
</dbReference>
<evidence type="ECO:0000313" key="3">
    <source>
        <dbReference type="EMBL" id="MEQ2545531.1"/>
    </source>
</evidence>
<reference evidence="3 4" key="1">
    <citation type="submission" date="2024-03" db="EMBL/GenBank/DDBJ databases">
        <title>Human intestinal bacterial collection.</title>
        <authorList>
            <person name="Pauvert C."/>
            <person name="Hitch T.C.A."/>
            <person name="Clavel T."/>
        </authorList>
    </citation>
    <scope>NUCLEOTIDE SEQUENCE [LARGE SCALE GENOMIC DNA]</scope>
    <source>
        <strain evidence="3 4">CLA-KB-H122</strain>
    </source>
</reference>
<evidence type="ECO:0000256" key="1">
    <source>
        <dbReference type="SAM" id="Coils"/>
    </source>
</evidence>